<dbReference type="PROSITE" id="PS50850">
    <property type="entry name" value="MFS"/>
    <property type="match status" value="1"/>
</dbReference>
<feature type="transmembrane region" description="Helical" evidence="19">
    <location>
        <begin position="158"/>
        <end position="179"/>
    </location>
</feature>
<evidence type="ECO:0000259" key="20">
    <source>
        <dbReference type="PROSITE" id="PS50850"/>
    </source>
</evidence>
<sequence>MDQGRAYYRFLVLFFACLLTFGSYFCFDIPSVLQDQFQGNLTCHNETFTNHSRACVEGLGMSPQEYNVLYAIYAWTNAVVVIMAGFLSDKLGNRFGLFLFSFLIVLGSSIFALGSHFKGTPYLLPLMLTGRLLLGSGNGSLTIVQNRVAAFWFKGKELALAFSLTLSFSRLGSVLNFFFTQQFENHYGIQWTLWGGTILCILGFLSAIVVSELDRAGVNQLGLDGAIKEESKKVRVQDVRHLPLRYWLLVVTLMFFYTGIYPFVADASKFIQDKYEKYDQRTASYIAGAVYDSALFFSAAVGILIDYIGMRGVLAFLCAVLTLPVFALLAFTYVPPLVSTVWLGVMYCFAAASMWPSIPLVVRQATLGTAMGLATSMQMIGIGLSNLIVGLILGAESSEAKIPLWRWQRVMIFMLVCSIVCIATSVALNVQQDTSKTRSQVRMYASSRLAEHYGTCSSKASGLVITAFEAKRCRK</sequence>
<name>A0A8C5R2D4_9ANUR</name>
<comment type="catalytic activity">
    <reaction evidence="4">
        <text>L-alpha-aminoacyl-L-arginine(out) = L-alpha-aminoacyl-L-arginine(in)</text>
        <dbReference type="Rhea" id="RHEA:79367"/>
        <dbReference type="ChEBI" id="CHEBI:229968"/>
    </reaction>
</comment>
<dbReference type="Gene3D" id="1.20.1250.20">
    <property type="entry name" value="MFS general substrate transporter like domains"/>
    <property type="match status" value="2"/>
</dbReference>
<dbReference type="Pfam" id="PF07690">
    <property type="entry name" value="MFS_1"/>
    <property type="match status" value="1"/>
</dbReference>
<keyword evidence="19" id="KW-1133">Transmembrane helix</keyword>
<dbReference type="Proteomes" id="UP000694569">
    <property type="component" value="Unplaced"/>
</dbReference>
<evidence type="ECO:0000256" key="2">
    <source>
        <dbReference type="ARBA" id="ARBA00044876"/>
    </source>
</evidence>
<dbReference type="GeneTree" id="ENSGT00940000165198"/>
<evidence type="ECO:0000256" key="17">
    <source>
        <dbReference type="ARBA" id="ARBA00045709"/>
    </source>
</evidence>
<evidence type="ECO:0000256" key="12">
    <source>
        <dbReference type="ARBA" id="ARBA00044912"/>
    </source>
</evidence>
<dbReference type="InterPro" id="IPR052187">
    <property type="entry name" value="MFSD1"/>
</dbReference>
<evidence type="ECO:0000256" key="4">
    <source>
        <dbReference type="ARBA" id="ARBA00044881"/>
    </source>
</evidence>
<comment type="subunit">
    <text evidence="18">Homodimer. Interacts with lysosomal protein GLMP (via lumenal domain); the interaction starts while both proteins are still in the endoplasmic reticulum and is required for stabilization of MFSD1 in lysosomes but has no direct effect on its targeting to lysosomes or transporter activity.</text>
</comment>
<evidence type="ECO:0000313" key="21">
    <source>
        <dbReference type="Ensembl" id="ENSLLEP00000045655.1"/>
    </source>
</evidence>
<feature type="domain" description="Major facilitator superfamily (MFS) profile" evidence="20">
    <location>
        <begin position="12"/>
        <end position="435"/>
    </location>
</feature>
<dbReference type="InterPro" id="IPR011701">
    <property type="entry name" value="MFS"/>
</dbReference>
<keyword evidence="19" id="KW-0472">Membrane</keyword>
<dbReference type="OrthoDB" id="424834at2759"/>
<dbReference type="InterPro" id="IPR036259">
    <property type="entry name" value="MFS_trans_sf"/>
</dbReference>
<reference evidence="21" key="2">
    <citation type="submission" date="2025-09" db="UniProtKB">
        <authorList>
            <consortium name="Ensembl"/>
        </authorList>
    </citation>
    <scope>IDENTIFICATION</scope>
</reference>
<comment type="catalytic activity">
    <reaction evidence="13">
        <text>L-alanyl-L-lysine(out) = L-alanyl-L-lysine(in)</text>
        <dbReference type="Rhea" id="RHEA:79415"/>
        <dbReference type="ChEBI" id="CHEBI:192470"/>
    </reaction>
</comment>
<proteinExistence type="predicted"/>
<dbReference type="PANTHER" id="PTHR23512:SF5">
    <property type="entry name" value="MAJOR FACILITATOR SUPERFAMILY DOMAIN-CONTAINING PROTEIN 1"/>
    <property type="match status" value="1"/>
</dbReference>
<keyword evidence="22" id="KW-1185">Reference proteome</keyword>
<feature type="transmembrane region" description="Helical" evidence="19">
    <location>
        <begin position="123"/>
        <end position="146"/>
    </location>
</feature>
<comment type="catalytic activity">
    <reaction evidence="9">
        <text>L-arginyl-L-alpha-amino acid(out) = L-arginyl-L-alpha-amino acid(in)</text>
        <dbReference type="Rhea" id="RHEA:79371"/>
        <dbReference type="ChEBI" id="CHEBI:84315"/>
    </reaction>
</comment>
<comment type="catalytic activity">
    <reaction evidence="10">
        <text>L-lysyl-L-lysine(out) = L-lysyl-L-lysine(in)</text>
        <dbReference type="Rhea" id="RHEA:79403"/>
        <dbReference type="ChEBI" id="CHEBI:229956"/>
    </reaction>
</comment>
<comment type="catalytic activity">
    <reaction evidence="8">
        <text>L-aspartyl-L-lysine(out) = L-aspartyl-L-lysine(in)</text>
        <dbReference type="Rhea" id="RHEA:79411"/>
        <dbReference type="ChEBI" id="CHEBI:229953"/>
    </reaction>
</comment>
<feature type="transmembrane region" description="Helical" evidence="19">
    <location>
        <begin position="95"/>
        <end position="117"/>
    </location>
</feature>
<feature type="transmembrane region" description="Helical" evidence="19">
    <location>
        <begin position="340"/>
        <end position="362"/>
    </location>
</feature>
<evidence type="ECO:0000256" key="11">
    <source>
        <dbReference type="ARBA" id="ARBA00044903"/>
    </source>
</evidence>
<dbReference type="PANTHER" id="PTHR23512">
    <property type="entry name" value="MAJOR FACILITATOR SUPERFAMILY DOMAIN-CONTAINING PROTEIN 1"/>
    <property type="match status" value="1"/>
</dbReference>
<evidence type="ECO:0000256" key="19">
    <source>
        <dbReference type="SAM" id="Phobius"/>
    </source>
</evidence>
<keyword evidence="19" id="KW-0812">Transmembrane</keyword>
<accession>A0A8C5R2D4</accession>
<evidence type="ECO:0000313" key="22">
    <source>
        <dbReference type="Proteomes" id="UP000694569"/>
    </source>
</evidence>
<feature type="transmembrane region" description="Helical" evidence="19">
    <location>
        <begin position="68"/>
        <end position="88"/>
    </location>
</feature>
<feature type="transmembrane region" description="Helical" evidence="19">
    <location>
        <begin position="244"/>
        <end position="264"/>
    </location>
</feature>
<feature type="transmembrane region" description="Helical" evidence="19">
    <location>
        <begin position="7"/>
        <end position="25"/>
    </location>
</feature>
<organism evidence="21 22">
    <name type="scientific">Leptobrachium leishanense</name>
    <name type="common">Leishan spiny toad</name>
    <dbReference type="NCBI Taxonomy" id="445787"/>
    <lineage>
        <taxon>Eukaryota</taxon>
        <taxon>Metazoa</taxon>
        <taxon>Chordata</taxon>
        <taxon>Craniata</taxon>
        <taxon>Vertebrata</taxon>
        <taxon>Euteleostomi</taxon>
        <taxon>Amphibia</taxon>
        <taxon>Batrachia</taxon>
        <taxon>Anura</taxon>
        <taxon>Pelobatoidea</taxon>
        <taxon>Megophryidae</taxon>
        <taxon>Leptobrachium</taxon>
    </lineage>
</organism>
<evidence type="ECO:0000256" key="16">
    <source>
        <dbReference type="ARBA" id="ARBA00045018"/>
    </source>
</evidence>
<evidence type="ECO:0000256" key="6">
    <source>
        <dbReference type="ARBA" id="ARBA00044891"/>
    </source>
</evidence>
<dbReference type="GO" id="GO:0022857">
    <property type="term" value="F:transmembrane transporter activity"/>
    <property type="evidence" value="ECO:0007669"/>
    <property type="project" value="InterPro"/>
</dbReference>
<dbReference type="Ensembl" id="ENSLLET00000047483.1">
    <property type="protein sequence ID" value="ENSLLEP00000045655.1"/>
    <property type="gene ID" value="ENSLLEG00000028930.1"/>
</dbReference>
<reference evidence="21" key="1">
    <citation type="submission" date="2025-08" db="UniProtKB">
        <authorList>
            <consortium name="Ensembl"/>
        </authorList>
    </citation>
    <scope>IDENTIFICATION</scope>
</reference>
<comment type="catalytic activity">
    <reaction evidence="11">
        <text>L-arginyl-glycine(out) = L-arginyl-glycine(in)</text>
        <dbReference type="Rhea" id="RHEA:79391"/>
        <dbReference type="ChEBI" id="CHEBI:229955"/>
    </reaction>
</comment>
<evidence type="ECO:0000256" key="8">
    <source>
        <dbReference type="ARBA" id="ARBA00044898"/>
    </source>
</evidence>
<feature type="transmembrane region" description="Helical" evidence="19">
    <location>
        <begin position="374"/>
        <end position="395"/>
    </location>
</feature>
<feature type="transmembrane region" description="Helical" evidence="19">
    <location>
        <begin position="407"/>
        <end position="430"/>
    </location>
</feature>
<evidence type="ECO:0000256" key="1">
    <source>
        <dbReference type="ARBA" id="ARBA00004141"/>
    </source>
</evidence>
<comment type="function">
    <text evidence="17">Lysosomal dipeptide uniporter that selectively exports lysine, arginine or histidine-containing dipeptides with a net positive charge from the lysosome lumen into the cytosol. Could play a role in a specific type of protein O-glycosylation indirectly regulating macrophages migration and tissue invasion. Also essential for liver homeostasis.</text>
</comment>
<evidence type="ECO:0000256" key="9">
    <source>
        <dbReference type="ARBA" id="ARBA00044899"/>
    </source>
</evidence>
<feature type="transmembrane region" description="Helical" evidence="19">
    <location>
        <begin position="312"/>
        <end position="334"/>
    </location>
</feature>
<comment type="catalytic activity">
    <reaction evidence="12">
        <text>L-histidyl-L-alpha-amino acid(out) = L-histidyl-L-alpha-amino acid(in)</text>
        <dbReference type="Rhea" id="RHEA:79379"/>
        <dbReference type="ChEBI" id="CHEBI:229964"/>
    </reaction>
</comment>
<comment type="catalytic activity">
    <reaction evidence="5">
        <text>L-alpha-aminoacyl-L-histidine(out) = L-alpha-aminoacyl-L-histidine(in)</text>
        <dbReference type="Rhea" id="RHEA:79375"/>
        <dbReference type="ChEBI" id="CHEBI:229967"/>
    </reaction>
</comment>
<evidence type="ECO:0000256" key="15">
    <source>
        <dbReference type="ARBA" id="ARBA00044985"/>
    </source>
</evidence>
<evidence type="ECO:0000256" key="14">
    <source>
        <dbReference type="ARBA" id="ARBA00044924"/>
    </source>
</evidence>
<evidence type="ECO:0000256" key="10">
    <source>
        <dbReference type="ARBA" id="ARBA00044900"/>
    </source>
</evidence>
<comment type="catalytic activity">
    <reaction evidence="14">
        <text>L-lysyl-glycine(out) = L-lysyl-glycine(in)</text>
        <dbReference type="Rhea" id="RHEA:79407"/>
        <dbReference type="ChEBI" id="CHEBI:191202"/>
    </reaction>
</comment>
<dbReference type="SUPFAM" id="SSF103473">
    <property type="entry name" value="MFS general substrate transporter"/>
    <property type="match status" value="1"/>
</dbReference>
<protein>
    <recommendedName>
        <fullName evidence="15">Lysosomal dipeptide transporter MFSD1</fullName>
    </recommendedName>
    <alternativeName>
        <fullName evidence="16">Major facilitator superfamily domain-containing protein 1</fullName>
    </alternativeName>
</protein>
<comment type="catalytic activity">
    <reaction evidence="7">
        <text>L-alpha-aminoacyl-L-lysine(out) = L-alpha-aminoacyl-L-lysine(in)</text>
        <dbReference type="Rhea" id="RHEA:79383"/>
        <dbReference type="ChEBI" id="CHEBI:229966"/>
    </reaction>
</comment>
<dbReference type="AlphaFoldDB" id="A0A8C5R2D4"/>
<evidence type="ECO:0000256" key="13">
    <source>
        <dbReference type="ARBA" id="ARBA00044919"/>
    </source>
</evidence>
<feature type="transmembrane region" description="Helical" evidence="19">
    <location>
        <begin position="284"/>
        <end position="305"/>
    </location>
</feature>
<dbReference type="GO" id="GO:0016020">
    <property type="term" value="C:membrane"/>
    <property type="evidence" value="ECO:0007669"/>
    <property type="project" value="UniProtKB-SubCell"/>
</dbReference>
<evidence type="ECO:0000256" key="5">
    <source>
        <dbReference type="ARBA" id="ARBA00044884"/>
    </source>
</evidence>
<evidence type="ECO:0000256" key="18">
    <source>
        <dbReference type="ARBA" id="ARBA00046376"/>
    </source>
</evidence>
<comment type="subcellular location">
    <subcellularLocation>
        <location evidence="1">Membrane</location>
        <topology evidence="1">Multi-pass membrane protein</topology>
    </subcellularLocation>
</comment>
<comment type="catalytic activity">
    <reaction evidence="6">
        <text>L-lysyl-L-alpha-amino acid(out) = L-lysyl-L-alpha-amino acid(in)</text>
        <dbReference type="Rhea" id="RHEA:79387"/>
        <dbReference type="ChEBI" id="CHEBI:229965"/>
    </reaction>
</comment>
<comment type="catalytic activity">
    <reaction evidence="3">
        <text>L-histidyl-glycine(out) = L-histidyl-glycine(in)</text>
        <dbReference type="Rhea" id="RHEA:79395"/>
        <dbReference type="ChEBI" id="CHEBI:229957"/>
    </reaction>
</comment>
<feature type="transmembrane region" description="Helical" evidence="19">
    <location>
        <begin position="191"/>
        <end position="210"/>
    </location>
</feature>
<dbReference type="InterPro" id="IPR020846">
    <property type="entry name" value="MFS_dom"/>
</dbReference>
<evidence type="ECO:0000256" key="7">
    <source>
        <dbReference type="ARBA" id="ARBA00044893"/>
    </source>
</evidence>
<comment type="catalytic activity">
    <reaction evidence="2">
        <text>L-lysyl-L-alanine(out) = L-lysyl-L-alanine(in)</text>
        <dbReference type="Rhea" id="RHEA:79399"/>
        <dbReference type="ChEBI" id="CHEBI:229954"/>
    </reaction>
</comment>
<evidence type="ECO:0000256" key="3">
    <source>
        <dbReference type="ARBA" id="ARBA00044878"/>
    </source>
</evidence>